<dbReference type="EMBL" id="ML119129">
    <property type="protein sequence ID" value="RPB12281.1"/>
    <property type="molecule type" value="Genomic_DNA"/>
</dbReference>
<dbReference type="PROSITE" id="PS51212">
    <property type="entry name" value="WSC"/>
    <property type="match status" value="7"/>
</dbReference>
<keyword evidence="2" id="KW-0812">Transmembrane</keyword>
<evidence type="ECO:0000256" key="5">
    <source>
        <dbReference type="ARBA" id="ARBA00023136"/>
    </source>
</evidence>
<evidence type="ECO:0000259" key="8">
    <source>
        <dbReference type="PROSITE" id="PS51212"/>
    </source>
</evidence>
<feature type="domain" description="WSC" evidence="8">
    <location>
        <begin position="1557"/>
        <end position="1650"/>
    </location>
</feature>
<comment type="subcellular location">
    <subcellularLocation>
        <location evidence="1">Membrane</location>
        <topology evidence="1">Single-pass membrane protein</topology>
    </subcellularLocation>
</comment>
<organism evidence="9 10">
    <name type="scientific">Morchella conica CCBAS932</name>
    <dbReference type="NCBI Taxonomy" id="1392247"/>
    <lineage>
        <taxon>Eukaryota</taxon>
        <taxon>Fungi</taxon>
        <taxon>Dikarya</taxon>
        <taxon>Ascomycota</taxon>
        <taxon>Pezizomycotina</taxon>
        <taxon>Pezizomycetes</taxon>
        <taxon>Pezizales</taxon>
        <taxon>Morchellaceae</taxon>
        <taxon>Morchella</taxon>
    </lineage>
</organism>
<dbReference type="Proteomes" id="UP000277580">
    <property type="component" value="Unassembled WGS sequence"/>
</dbReference>
<dbReference type="SUPFAM" id="SSF50998">
    <property type="entry name" value="Quinoprotein alcohol dehydrogenase-like"/>
    <property type="match status" value="1"/>
</dbReference>
<evidence type="ECO:0000256" key="2">
    <source>
        <dbReference type="ARBA" id="ARBA00022692"/>
    </source>
</evidence>
<dbReference type="Gene3D" id="2.60.40.10">
    <property type="entry name" value="Immunoglobulins"/>
    <property type="match status" value="1"/>
</dbReference>
<keyword evidence="5" id="KW-0472">Membrane</keyword>
<evidence type="ECO:0000313" key="10">
    <source>
        <dbReference type="Proteomes" id="UP000277580"/>
    </source>
</evidence>
<dbReference type="InterPro" id="IPR011047">
    <property type="entry name" value="Quinoprotein_ADH-like_sf"/>
</dbReference>
<evidence type="ECO:0000256" key="1">
    <source>
        <dbReference type="ARBA" id="ARBA00004167"/>
    </source>
</evidence>
<feature type="domain" description="WSC" evidence="8">
    <location>
        <begin position="1181"/>
        <end position="1274"/>
    </location>
</feature>
<keyword evidence="10" id="KW-1185">Reference proteome</keyword>
<dbReference type="InParanoid" id="A0A3N4KVA4"/>
<reference evidence="9 10" key="1">
    <citation type="journal article" date="2018" name="Nat. Ecol. Evol.">
        <title>Pezizomycetes genomes reveal the molecular basis of ectomycorrhizal truffle lifestyle.</title>
        <authorList>
            <person name="Murat C."/>
            <person name="Payen T."/>
            <person name="Noel B."/>
            <person name="Kuo A."/>
            <person name="Morin E."/>
            <person name="Chen J."/>
            <person name="Kohler A."/>
            <person name="Krizsan K."/>
            <person name="Balestrini R."/>
            <person name="Da Silva C."/>
            <person name="Montanini B."/>
            <person name="Hainaut M."/>
            <person name="Levati E."/>
            <person name="Barry K.W."/>
            <person name="Belfiori B."/>
            <person name="Cichocki N."/>
            <person name="Clum A."/>
            <person name="Dockter R.B."/>
            <person name="Fauchery L."/>
            <person name="Guy J."/>
            <person name="Iotti M."/>
            <person name="Le Tacon F."/>
            <person name="Lindquist E.A."/>
            <person name="Lipzen A."/>
            <person name="Malagnac F."/>
            <person name="Mello A."/>
            <person name="Molinier V."/>
            <person name="Miyauchi S."/>
            <person name="Poulain J."/>
            <person name="Riccioni C."/>
            <person name="Rubini A."/>
            <person name="Sitrit Y."/>
            <person name="Splivallo R."/>
            <person name="Traeger S."/>
            <person name="Wang M."/>
            <person name="Zifcakova L."/>
            <person name="Wipf D."/>
            <person name="Zambonelli A."/>
            <person name="Paolocci F."/>
            <person name="Nowrousian M."/>
            <person name="Ottonello S."/>
            <person name="Baldrian P."/>
            <person name="Spatafora J.W."/>
            <person name="Henrissat B."/>
            <person name="Nagy L.G."/>
            <person name="Aury J.M."/>
            <person name="Wincker P."/>
            <person name="Grigoriev I.V."/>
            <person name="Bonfante P."/>
            <person name="Martin F.M."/>
        </authorList>
    </citation>
    <scope>NUCLEOTIDE SEQUENCE [LARGE SCALE GENOMIC DNA]</scope>
    <source>
        <strain evidence="9 10">CCBAS932</strain>
    </source>
</reference>
<dbReference type="GO" id="GO:0005886">
    <property type="term" value="C:plasma membrane"/>
    <property type="evidence" value="ECO:0007669"/>
    <property type="project" value="TreeGrafter"/>
</dbReference>
<dbReference type="InterPro" id="IPR002889">
    <property type="entry name" value="WSC_carb-bd"/>
</dbReference>
<feature type="compositionally biased region" description="Polar residues" evidence="7">
    <location>
        <begin position="19"/>
        <end position="33"/>
    </location>
</feature>
<evidence type="ECO:0000256" key="3">
    <source>
        <dbReference type="ARBA" id="ARBA00022729"/>
    </source>
</evidence>
<feature type="domain" description="WSC" evidence="8">
    <location>
        <begin position="1311"/>
        <end position="1403"/>
    </location>
</feature>
<evidence type="ECO:0000256" key="6">
    <source>
        <dbReference type="ARBA" id="ARBA00023180"/>
    </source>
</evidence>
<evidence type="ECO:0000313" key="9">
    <source>
        <dbReference type="EMBL" id="RPB12281.1"/>
    </source>
</evidence>
<dbReference type="InterPro" id="IPR013783">
    <property type="entry name" value="Ig-like_fold"/>
</dbReference>
<name>A0A3N4KVA4_9PEZI</name>
<dbReference type="PANTHER" id="PTHR24269:SF16">
    <property type="entry name" value="PROTEIN SLG1"/>
    <property type="match status" value="1"/>
</dbReference>
<feature type="domain" description="WSC" evidence="8">
    <location>
        <begin position="1419"/>
        <end position="1512"/>
    </location>
</feature>
<keyword evidence="6" id="KW-0325">Glycoprotein</keyword>
<keyword evidence="4" id="KW-1133">Transmembrane helix</keyword>
<gene>
    <name evidence="9" type="ORF">P167DRAFT_487988</name>
</gene>
<dbReference type="PANTHER" id="PTHR24269">
    <property type="entry name" value="KREMEN PROTEIN"/>
    <property type="match status" value="1"/>
</dbReference>
<dbReference type="SMART" id="SM00321">
    <property type="entry name" value="WSC"/>
    <property type="match status" value="7"/>
</dbReference>
<protein>
    <submittedName>
        <fullName evidence="9">WSC-domain-containing protein</fullName>
    </submittedName>
</protein>
<keyword evidence="3" id="KW-0732">Signal</keyword>
<feature type="region of interest" description="Disordered" evidence="7">
    <location>
        <begin position="1"/>
        <end position="33"/>
    </location>
</feature>
<proteinExistence type="predicted"/>
<dbReference type="InterPro" id="IPR051836">
    <property type="entry name" value="Kremen_rcpt"/>
</dbReference>
<evidence type="ECO:0000256" key="7">
    <source>
        <dbReference type="SAM" id="MobiDB-lite"/>
    </source>
</evidence>
<dbReference type="Pfam" id="PF01822">
    <property type="entry name" value="WSC"/>
    <property type="match status" value="7"/>
</dbReference>
<accession>A0A3N4KVA4</accession>
<feature type="domain" description="WSC" evidence="8">
    <location>
        <begin position="1666"/>
        <end position="1759"/>
    </location>
</feature>
<sequence length="1769" mass="183806">MLYPPGTETSIETDIPRTTGDSTRSGYQSTHNLDPNVVSSGSFNQIWKQKLLGNYNGFTEQIYAQPLVFTPPGQSQFVYVISQMNIAYRLSATTGEILASRQLAIPFLVSPDLEGCNDIADCVGSTATGVIDPDLGVWYVTTKTYVDQTINTPQGLKAGRYYIHALDVMTLESKPNFPIPLEGIVADNAPWRVFEGGKHHQRPALLQVGDYVYAGFASHCVQWNFTGWVIGWHATEGRLLTKYAMEGGTEKNGIGGGIWMSGGGLASDNPGRMFFATGNGYASQLADDPVPGRQPPTSLEEAVVNMAINGDGTLTPTDFFMPWEKRDLDGMDKDLGTSGFALLDPKVFSTDSVKRIGCVAGKTGKLYFLNLDDLGGYQMGVNRKDKALQVIEMAGPVFATAGSWPHDGGYVYVTPVGHQTVAFKFGKNSAGEPVFIQAGVTTESAAGRQGVGHAAVTSLNGQPGSGILWISDVDGSNLRAYGTVPVNGILPTLALLNNVGQVKFSRPTFGDGKVYLTSHTGYVTAFGSPVNMPLNCSSPYDAGTVNIGNTSTVSIICQSKIPLTINTIDLDISTNFKAFGYTLPKTMAAGETFIFSANFTPQTVGPLSTNINIRTTNGGTEQYAANTPVGIRGVALSQTPILTIQPNVLSFGESIVGADTAGKDLQFSIQNDGQSPLVITSYEISANSSTGPFLSNGTTKSGPFTFVNLPPVGSSVPGTSSILTTVNFNGTEAGYFTVYLRITTNGGRKVVGAFGTAGSAPKAVLEWQRPNGTWVEFKAGVPFEFGQVPLGTQQFRTMRLSNKGGTTLTTTISKPPVSGALAAVNALGSIAEGSQIAPGAYEEASLICSPPKSQVNEDPTTLKAVWTMNNNDPTFGKHEIDFVCNGASTQVGPLDSNGQAWYRYLGCFKDANPARNLEELLYYSVNNTNGICQTDCFQKPQMFPFAATQYEGECWCGTKAPLVKVADTYCQYLCKGNFQEYCGGDGAYMSLFADRRQYTPGNTTISSSSSSIASSTTMIPSSMPSGNISSTIIISSSTMSSNLSTTLTIPTISSTSVISSSTTLPSAVPTGSYQYLGCANEGTNGRALSKDATASSTLTIQKCQEYCTGKGYPLSGMEYSTECYCGLTLENGSIIGGTTQCIMACGGDPAQICGGPGALSVYNNTLLGAPRTPAVVPSVNTYLSQGCYAEGLNERALAGGATAANNMTVAGCVGYCKAAGFRYAGLEYGIECYCGSAIAATAAKVNDGDCNMLCGGDAYAYCGSAGRLNIYRDMTASNSTSSTIITVSPTTSSTPTVTSSIATPSATIRPNFKYVGCATEGTTGRALALASFANSTMTLEHCQDYCTTLGHALSGVEYASECFCGAHLENGSTLGSSACTMPCAGNAAAICGGPSALSVYNNTDIGAVREPAVVAGAGGYVSAGCWAEGVGERALAGTATAASGMTVEVCVAFCKEGKYRYAGVEYATECYCGAGLAATAVKLGVERCGMVCGGDKYAFCGGAGSLNVYVADAVSSSSVMLPTSSTTLPASSSSATTSATTTSPTSSTSSIPTARPEFKYLGCANEPSGGRALSKASFANSTMTPTLCQDYCTTKGYPLSGAEYSTECYCGTTLENGSTIGGSTQCVMACGGNPDLVCGGPSALSVWNNTAIVLSRAPKIVEGVDGYVSQGCYSEGVNERALAGSMTASSGMNVTVCVGFCKAGGYRYAGVEYSTECYCGAAIAATAAKVADSQCGMLCGGDAFAYCGGAGRIGVYVANATTASTSTLV</sequence>
<feature type="domain" description="WSC" evidence="8">
    <location>
        <begin position="1072"/>
        <end position="1165"/>
    </location>
</feature>
<feature type="domain" description="WSC" evidence="8">
    <location>
        <begin position="901"/>
        <end position="994"/>
    </location>
</feature>
<evidence type="ECO:0000256" key="4">
    <source>
        <dbReference type="ARBA" id="ARBA00022989"/>
    </source>
</evidence>
<dbReference type="STRING" id="1392247.A0A3N4KVA4"/>
<dbReference type="OrthoDB" id="5985073at2759"/>
<feature type="region of interest" description="Disordered" evidence="7">
    <location>
        <begin position="1525"/>
        <end position="1553"/>
    </location>
</feature>